<sequence>MQLPDLAALLPSAAIVYCRRMHGSLGISAKATFLTVVIAVGGSAAAGELAATATKRIPICHGYGCNYRTTLTLGPGDGTRLRSILRAGAGSPQAERSAISKAVRYFEQRILRATGIRDLPQSEFGASRIRGQMDCVDEATNTHALLVYLAERKLLRFHKVEDNASRGLFVDGRYPHWTAVIGDRRGTEWVVDSWYAAMGGAPDIFPLSQWKKRGVLESGALD</sequence>
<protein>
    <submittedName>
        <fullName evidence="1">Uncharacterized protein</fullName>
    </submittedName>
</protein>
<comment type="caution">
    <text evidence="1">The sequence shown here is derived from an EMBL/GenBank/DDBJ whole genome shotgun (WGS) entry which is preliminary data.</text>
</comment>
<keyword evidence="2" id="KW-1185">Reference proteome</keyword>
<evidence type="ECO:0000313" key="2">
    <source>
        <dbReference type="Proteomes" id="UP001549204"/>
    </source>
</evidence>
<reference evidence="1 2" key="1">
    <citation type="submission" date="2024-06" db="EMBL/GenBank/DDBJ databases">
        <title>Genomic Encyclopedia of Type Strains, Phase IV (KMG-IV): sequencing the most valuable type-strain genomes for metagenomic binning, comparative biology and taxonomic classification.</title>
        <authorList>
            <person name="Goeker M."/>
        </authorList>
    </citation>
    <scope>NUCLEOTIDE SEQUENCE [LARGE SCALE GENOMIC DNA]</scope>
    <source>
        <strain evidence="1 2">DSM 100022</strain>
    </source>
</reference>
<gene>
    <name evidence="1" type="ORF">ABID19_002749</name>
</gene>
<proteinExistence type="predicted"/>
<dbReference type="EMBL" id="JBEPMC010000004">
    <property type="protein sequence ID" value="MET3579718.1"/>
    <property type="molecule type" value="Genomic_DNA"/>
</dbReference>
<evidence type="ECO:0000313" key="1">
    <source>
        <dbReference type="EMBL" id="MET3579718.1"/>
    </source>
</evidence>
<organism evidence="1 2">
    <name type="scientific">Mesorhizobium robiniae</name>
    <dbReference type="NCBI Taxonomy" id="559315"/>
    <lineage>
        <taxon>Bacteria</taxon>
        <taxon>Pseudomonadati</taxon>
        <taxon>Pseudomonadota</taxon>
        <taxon>Alphaproteobacteria</taxon>
        <taxon>Hyphomicrobiales</taxon>
        <taxon>Phyllobacteriaceae</taxon>
        <taxon>Mesorhizobium</taxon>
    </lineage>
</organism>
<dbReference type="Proteomes" id="UP001549204">
    <property type="component" value="Unassembled WGS sequence"/>
</dbReference>
<name>A0ABV2GN41_9HYPH</name>
<accession>A0ABV2GN41</accession>